<comment type="similarity">
    <text evidence="2">Belongs to the RseB family.</text>
</comment>
<dbReference type="PIRSF" id="PIRSF005427">
    <property type="entry name" value="RseB"/>
    <property type="match status" value="1"/>
</dbReference>
<reference evidence="9" key="1">
    <citation type="journal article" date="2018" name="Genome Announc.">
        <title>Complete genome sequence of a Dickeya fangzhongdai type strain causing bleeding canker of pear tree trunks.</title>
        <authorList>
            <person name="Zhao Y."/>
            <person name="Tian Y."/>
            <person name="Li X."/>
            <person name="Hu B."/>
        </authorList>
    </citation>
    <scope>NUCLEOTIDE SEQUENCE [LARGE SCALE GENOMIC DNA]</scope>
    <source>
        <strain evidence="9">DSM 101947</strain>
    </source>
</reference>
<dbReference type="Pfam" id="PF17188">
    <property type="entry name" value="MucB_RseB_C"/>
    <property type="match status" value="1"/>
</dbReference>
<evidence type="ECO:0000256" key="5">
    <source>
        <dbReference type="SAM" id="SignalP"/>
    </source>
</evidence>
<dbReference type="GO" id="GO:0045152">
    <property type="term" value="F:antisigma factor binding"/>
    <property type="evidence" value="ECO:0007669"/>
    <property type="project" value="TreeGrafter"/>
</dbReference>
<keyword evidence="9" id="KW-1185">Reference proteome</keyword>
<keyword evidence="3 5" id="KW-0732">Signal</keyword>
<dbReference type="PANTHER" id="PTHR38782">
    <property type="match status" value="1"/>
</dbReference>
<accession>A0A2K8QQW2</accession>
<dbReference type="Pfam" id="PF03888">
    <property type="entry name" value="MucB_RseB"/>
    <property type="match status" value="1"/>
</dbReference>
<dbReference type="Gene3D" id="3.30.200.100">
    <property type="entry name" value="MucB/RseB, C-terminal domain"/>
    <property type="match status" value="1"/>
</dbReference>
<organism evidence="8 9">
    <name type="scientific">Dickeya fangzhongdai</name>
    <dbReference type="NCBI Taxonomy" id="1778540"/>
    <lineage>
        <taxon>Bacteria</taxon>
        <taxon>Pseudomonadati</taxon>
        <taxon>Pseudomonadota</taxon>
        <taxon>Gammaproteobacteria</taxon>
        <taxon>Enterobacterales</taxon>
        <taxon>Pectobacteriaceae</taxon>
        <taxon>Dickeya</taxon>
    </lineage>
</organism>
<dbReference type="NCBIfam" id="NF006990">
    <property type="entry name" value="PRK09455.1"/>
    <property type="match status" value="1"/>
</dbReference>
<dbReference type="Proteomes" id="UP000231901">
    <property type="component" value="Chromosome"/>
</dbReference>
<evidence type="ECO:0000313" key="8">
    <source>
        <dbReference type="EMBL" id="ATZ95458.1"/>
    </source>
</evidence>
<dbReference type="InterPro" id="IPR038484">
    <property type="entry name" value="MucB/RseB_C_sf"/>
</dbReference>
<protein>
    <submittedName>
        <fullName evidence="8">Sigma-E factor regulatory protein RseB</fullName>
    </submittedName>
</protein>
<feature type="chain" id="PRO_5014959714" evidence="5">
    <location>
        <begin position="24"/>
        <end position="316"/>
    </location>
</feature>
<name>A0A2K8QQW2_9GAMM</name>
<feature type="domain" description="MucB/RseB C-terminal" evidence="7">
    <location>
        <begin position="217"/>
        <end position="310"/>
    </location>
</feature>
<dbReference type="CDD" id="cd16327">
    <property type="entry name" value="RseB"/>
    <property type="match status" value="1"/>
</dbReference>
<evidence type="ECO:0000256" key="3">
    <source>
        <dbReference type="ARBA" id="ARBA00022729"/>
    </source>
</evidence>
<evidence type="ECO:0000313" key="9">
    <source>
        <dbReference type="Proteomes" id="UP000231901"/>
    </source>
</evidence>
<dbReference type="AlphaFoldDB" id="A0A2K8QQW2"/>
<keyword evidence="4" id="KW-0574">Periplasm</keyword>
<dbReference type="InterPro" id="IPR033436">
    <property type="entry name" value="MucB/RseB_C"/>
</dbReference>
<feature type="domain" description="MucB/RseB N-terminal" evidence="6">
    <location>
        <begin position="27"/>
        <end position="194"/>
    </location>
</feature>
<dbReference type="KEGG" id="dfn:CVE23_16585"/>
<dbReference type="GeneID" id="66565936"/>
<proteinExistence type="inferred from homology"/>
<evidence type="ECO:0000256" key="4">
    <source>
        <dbReference type="ARBA" id="ARBA00022764"/>
    </source>
</evidence>
<dbReference type="InterPro" id="IPR033434">
    <property type="entry name" value="MucB/RseB_N"/>
</dbReference>
<dbReference type="GO" id="GO:0030288">
    <property type="term" value="C:outer membrane-bounded periplasmic space"/>
    <property type="evidence" value="ECO:0007669"/>
    <property type="project" value="TreeGrafter"/>
</dbReference>
<dbReference type="GO" id="GO:0032885">
    <property type="term" value="P:regulation of polysaccharide biosynthetic process"/>
    <property type="evidence" value="ECO:0007669"/>
    <property type="project" value="TreeGrafter"/>
</dbReference>
<evidence type="ECO:0000256" key="2">
    <source>
        <dbReference type="ARBA" id="ARBA00008150"/>
    </source>
</evidence>
<comment type="subcellular location">
    <subcellularLocation>
        <location evidence="1">Periplasm</location>
    </subcellularLocation>
</comment>
<evidence type="ECO:0000259" key="7">
    <source>
        <dbReference type="Pfam" id="PF17188"/>
    </source>
</evidence>
<dbReference type="PANTHER" id="PTHR38782:SF1">
    <property type="entry name" value="SIGMA-E FACTOR REGULATORY PROTEIN RSEB"/>
    <property type="match status" value="1"/>
</dbReference>
<evidence type="ECO:0000259" key="6">
    <source>
        <dbReference type="Pfam" id="PF03888"/>
    </source>
</evidence>
<dbReference type="InterPro" id="IPR005588">
    <property type="entry name" value="MucB_RseB"/>
</dbReference>
<feature type="signal peptide" evidence="5">
    <location>
        <begin position="1"/>
        <end position="23"/>
    </location>
</feature>
<gene>
    <name evidence="8" type="ORF">CVE23_16585</name>
</gene>
<dbReference type="Gene3D" id="2.50.20.10">
    <property type="entry name" value="Lipoprotein localisation LolA/LolB/LppX"/>
    <property type="match status" value="1"/>
</dbReference>
<dbReference type="RefSeq" id="WP_100849984.1">
    <property type="nucleotide sequence ID" value="NZ_BMJF01000006.1"/>
</dbReference>
<dbReference type="EMBL" id="CP025003">
    <property type="protein sequence ID" value="ATZ95458.1"/>
    <property type="molecule type" value="Genomic_DNA"/>
</dbReference>
<sequence length="316" mass="35061">MKRSWFAACILLGSLSYSSLAPASDSGALLQQMSSASRSLNYEIYYISVSRQGIESLRYRHSVQNGETLAELIHLDGPKREVIQRGSDISYFEADAEPFTLSGDHIVDSLPALIFANVERLSTYYDFIPTGRIRLADSQGDVVRIVSRDGTRFSYIVCLDAESRLPLRVDLLDQNGDLLEQYRAISVTVDKNVRLAMKPMDKISQPPLLSIPTTATANFNWVTEWLPVGVEEVSRSQRPLPGVTGLAESRLYSDGLFSFSVNISPVGENHPDQNASLGRKTIHTEVRDNREITVIGELPLATAKRIADNVIFKAQP</sequence>
<evidence type="ECO:0000256" key="1">
    <source>
        <dbReference type="ARBA" id="ARBA00004418"/>
    </source>
</evidence>